<accession>A0A9D2YVU9</accession>
<dbReference type="FunFam" id="4.10.410.10:FF:000020">
    <property type="entry name" value="Collagen, type VI, alpha 3"/>
    <property type="match status" value="1"/>
</dbReference>
<feature type="compositionally biased region" description="Low complexity" evidence="5">
    <location>
        <begin position="536"/>
        <end position="546"/>
    </location>
</feature>
<dbReference type="GO" id="GO:0031012">
    <property type="term" value="C:extracellular matrix"/>
    <property type="evidence" value="ECO:0007669"/>
    <property type="project" value="TreeGrafter"/>
</dbReference>
<keyword evidence="2" id="KW-0272">Extracellular matrix</keyword>
<dbReference type="AlphaFoldDB" id="A0A9D2YVU9"/>
<dbReference type="PROSITE" id="PS50234">
    <property type="entry name" value="VWFA"/>
    <property type="match status" value="2"/>
</dbReference>
<dbReference type="Gene3D" id="4.10.410.10">
    <property type="entry name" value="Pancreatic trypsin inhibitor Kunitz domain"/>
    <property type="match status" value="1"/>
</dbReference>
<keyword evidence="2" id="KW-0964">Secreted</keyword>
<evidence type="ECO:0000259" key="6">
    <source>
        <dbReference type="PROSITE" id="PS50234"/>
    </source>
</evidence>
<evidence type="ECO:0000313" key="8">
    <source>
        <dbReference type="EMBL" id="KAF7226609.1"/>
    </source>
</evidence>
<dbReference type="InterPro" id="IPR036880">
    <property type="entry name" value="Kunitz_BPTI_sf"/>
</dbReference>
<feature type="domain" description="VWFA" evidence="6">
    <location>
        <begin position="115"/>
        <end position="297"/>
    </location>
</feature>
<organism evidence="8 9">
    <name type="scientific">Nothobranchius furzeri</name>
    <name type="common">Turquoise killifish</name>
    <dbReference type="NCBI Taxonomy" id="105023"/>
    <lineage>
        <taxon>Eukaryota</taxon>
        <taxon>Metazoa</taxon>
        <taxon>Chordata</taxon>
        <taxon>Craniata</taxon>
        <taxon>Vertebrata</taxon>
        <taxon>Euteleostomi</taxon>
        <taxon>Actinopterygii</taxon>
        <taxon>Neopterygii</taxon>
        <taxon>Teleostei</taxon>
        <taxon>Neoteleostei</taxon>
        <taxon>Acanthomorphata</taxon>
        <taxon>Ovalentaria</taxon>
        <taxon>Atherinomorphae</taxon>
        <taxon>Cyprinodontiformes</taxon>
        <taxon>Nothobranchiidae</taxon>
        <taxon>Nothobranchius</taxon>
    </lineage>
</organism>
<gene>
    <name evidence="8" type="ORF">G4P62_005462</name>
</gene>
<dbReference type="InterPro" id="IPR036465">
    <property type="entry name" value="vWFA_dom_sf"/>
</dbReference>
<dbReference type="CDD" id="cd22628">
    <property type="entry name" value="Kunitz_collagen_alpha1_XXVIII"/>
    <property type="match status" value="1"/>
</dbReference>
<dbReference type="Pfam" id="PF00014">
    <property type="entry name" value="Kunitz_BPTI"/>
    <property type="match status" value="1"/>
</dbReference>
<dbReference type="GO" id="GO:0005615">
    <property type="term" value="C:extracellular space"/>
    <property type="evidence" value="ECO:0007669"/>
    <property type="project" value="TreeGrafter"/>
</dbReference>
<dbReference type="Pfam" id="PF01391">
    <property type="entry name" value="Collagen"/>
    <property type="match status" value="2"/>
</dbReference>
<keyword evidence="4" id="KW-1015">Disulfide bond</keyword>
<evidence type="ECO:0000259" key="7">
    <source>
        <dbReference type="PROSITE" id="PS50279"/>
    </source>
</evidence>
<feature type="compositionally biased region" description="Pro residues" evidence="5">
    <location>
        <begin position="444"/>
        <end position="459"/>
    </location>
</feature>
<dbReference type="SMART" id="SM00131">
    <property type="entry name" value="KU"/>
    <property type="match status" value="1"/>
</dbReference>
<dbReference type="SUPFAM" id="SSF57362">
    <property type="entry name" value="BPTI-like"/>
    <property type="match status" value="1"/>
</dbReference>
<dbReference type="PRINTS" id="PR00759">
    <property type="entry name" value="BASICPTASE"/>
</dbReference>
<comment type="subcellular location">
    <subcellularLocation>
        <location evidence="1">Secreted</location>
        <location evidence="1">Extracellular space</location>
        <location evidence="1">Extracellular matrix</location>
    </subcellularLocation>
</comment>
<dbReference type="Pfam" id="PF00092">
    <property type="entry name" value="VWA"/>
    <property type="match status" value="2"/>
</dbReference>
<dbReference type="InterPro" id="IPR050149">
    <property type="entry name" value="Collagen_superfamily"/>
</dbReference>
<feature type="domain" description="VWFA" evidence="6">
    <location>
        <begin position="852"/>
        <end position="1035"/>
    </location>
</feature>
<evidence type="ECO:0000256" key="2">
    <source>
        <dbReference type="ARBA" id="ARBA00022530"/>
    </source>
</evidence>
<evidence type="ECO:0000256" key="3">
    <source>
        <dbReference type="ARBA" id="ARBA00023119"/>
    </source>
</evidence>
<feature type="compositionally biased region" description="Low complexity" evidence="5">
    <location>
        <begin position="326"/>
        <end position="345"/>
    </location>
</feature>
<dbReference type="PROSITE" id="PS50279">
    <property type="entry name" value="BPTI_KUNITZ_2"/>
    <property type="match status" value="1"/>
</dbReference>
<evidence type="ECO:0000313" key="9">
    <source>
        <dbReference type="Proteomes" id="UP000822369"/>
    </source>
</evidence>
<dbReference type="PANTHER" id="PTHR24023:SF1082">
    <property type="entry name" value="COLLAGEN TRIPLE HELIX REPEAT"/>
    <property type="match status" value="1"/>
</dbReference>
<keyword evidence="3 8" id="KW-0176">Collagen</keyword>
<dbReference type="InterPro" id="IPR008160">
    <property type="entry name" value="Collagen"/>
</dbReference>
<dbReference type="PROSITE" id="PS00280">
    <property type="entry name" value="BPTI_KUNITZ_1"/>
    <property type="match status" value="1"/>
</dbReference>
<dbReference type="EMBL" id="JAAVVJ010000003">
    <property type="protein sequence ID" value="KAF7226609.1"/>
    <property type="molecule type" value="Genomic_DNA"/>
</dbReference>
<name>A0A9D2YVU9_NOTFU</name>
<proteinExistence type="predicted"/>
<dbReference type="InterPro" id="IPR020901">
    <property type="entry name" value="Prtase_inh_Kunz-CS"/>
</dbReference>
<evidence type="ECO:0000256" key="1">
    <source>
        <dbReference type="ARBA" id="ARBA00004498"/>
    </source>
</evidence>
<dbReference type="PANTHER" id="PTHR24023">
    <property type="entry name" value="COLLAGEN ALPHA"/>
    <property type="match status" value="1"/>
</dbReference>
<dbReference type="SMART" id="SM00327">
    <property type="entry name" value="VWA"/>
    <property type="match status" value="2"/>
</dbReference>
<dbReference type="InterPro" id="IPR002223">
    <property type="entry name" value="Kunitz_BPTI"/>
</dbReference>
<evidence type="ECO:0000256" key="4">
    <source>
        <dbReference type="ARBA" id="ARBA00023157"/>
    </source>
</evidence>
<dbReference type="SUPFAM" id="SSF53300">
    <property type="entry name" value="vWA-like"/>
    <property type="match status" value="2"/>
</dbReference>
<feature type="domain" description="BPTI/Kunitz inhibitor" evidence="7">
    <location>
        <begin position="1130"/>
        <end position="1180"/>
    </location>
</feature>
<dbReference type="Proteomes" id="UP000822369">
    <property type="component" value="Chromosome 3"/>
</dbReference>
<dbReference type="GO" id="GO:0004867">
    <property type="term" value="F:serine-type endopeptidase inhibitor activity"/>
    <property type="evidence" value="ECO:0007669"/>
    <property type="project" value="InterPro"/>
</dbReference>
<feature type="region of interest" description="Disordered" evidence="5">
    <location>
        <begin position="318"/>
        <end position="826"/>
    </location>
</feature>
<evidence type="ECO:0000256" key="5">
    <source>
        <dbReference type="SAM" id="MobiDB-lite"/>
    </source>
</evidence>
<feature type="compositionally biased region" description="Low complexity" evidence="5">
    <location>
        <begin position="676"/>
        <end position="686"/>
    </location>
</feature>
<dbReference type="Gene3D" id="3.40.50.410">
    <property type="entry name" value="von Willebrand factor, type A domain"/>
    <property type="match status" value="2"/>
</dbReference>
<sequence>MMVKVFIAARSSSSSSSSSKGFEVSLGPWGTCPDAEAGCLFCIFHADLPKPEFEMLLLGSLSRGLGLWLLLLALIHEATGQRRKSSWRKNYTPRDDGNEVLSVSRRNTGRSCSLAVVFILDSSEMTKQDLFQQQKAFVLGFSTRLTLLQVSGWVLKVQMAALQFSDSVSISHRFIDWKDVNSFHSEVSGMNYVGQGADPTLAIYSASQLLLRETPKDSVRIVVLMTDGFSFPESLTMMEAAAEAKDQGIKFFTIGLSDVSQQKENAENLRAVSSTPAQQFVQNLQNPQLVETMLREMVSLVPELCTQIYACFCEKGARGPPGSPGDPGFDGLPGSDSPQGPPGSKGNKGQQGKCGIPGEMGKNGHEGPPGQPGPAGEQGPIGPPGDLGPAGPAGPKGDRGLIGAPGPPGDFSVGVPGDKGEMGLRGRPGPTGPVGMGEQGQPGLPGPPGPQGNPGPPGEGLPGPKGDKGFGGPRGSRGPPGIGVKGDKGNQGSKGAQGPAGYPGQGYQGEKGKQGPAGPPGLRGIPGVGLQGPKGTQGPPGEQGLQGERGVGAPGPKGDPGAQGLPGTSGLPGNDGTPGQKGDTGSPGPRGLNGTPGKGAPGDKGDKGSIGVRGQPGSPGLMGPPGPKGEPGKIGLQGPSGPLGRGIPGPKGEMGPPGPVGPMGEPGIGLPGPKGDLGSTGSPGLPGLKGEGFPGPPGLPGLPGVQGEIGPEGIGLPGPKGDRGLPGPPGPAGPPGIGQMGPKGSVGLTGPTGPPGLPGEGIQGQKGEPGLEGITGPKGLPGQGLQGDKGDQGSRGVPGKTGDRGPPGMSGKVGDAGRGGQKGEPGLTKDEIISMIRSICNCVVACSQSPLELVFVIDSSRRVGPENFNMIKDFVNTMVDRVLVSPDAKRIAVVLYSYTNEVVVSLQQEASTDEIKSAVSSMNYLGEGTYTSSAIKTASQVFHSARAGVRKVAILITDGLADKSDSVSLERAVTDAKRSEIEMFVVGVMDKRNPEFEKFKKELIFISSYPSTDYTFLIEEFKTLQVLEKNLLTCILEDGKNNLFDSIPSSVLLPGIPDVSISNLYETGAVVSQFIEESRRTWVPHLLPSRPDRAIGPIGPILTTPSKDQLASSPATPTLLPLDFHTSDGCSETPDPGPCLDYEIKWYYDETSNSCARFWFGGCFGNRNRFESERECKETCIV</sequence>
<dbReference type="InterPro" id="IPR002035">
    <property type="entry name" value="VWF_A"/>
</dbReference>
<protein>
    <submittedName>
        <fullName evidence="8">Collagen alpha-1(XXVIII) chain-like</fullName>
    </submittedName>
</protein>
<comment type="caution">
    <text evidence="8">The sequence shown here is derived from an EMBL/GenBank/DDBJ whole genome shotgun (WGS) entry which is preliminary data.</text>
</comment>
<dbReference type="GO" id="GO:0005581">
    <property type="term" value="C:collagen trimer"/>
    <property type="evidence" value="ECO:0007669"/>
    <property type="project" value="UniProtKB-KW"/>
</dbReference>
<dbReference type="CDD" id="cd01450">
    <property type="entry name" value="vWFA_subfamily_ECM"/>
    <property type="match status" value="1"/>
</dbReference>
<feature type="compositionally biased region" description="Gly residues" evidence="5">
    <location>
        <begin position="814"/>
        <end position="823"/>
    </location>
</feature>
<feature type="compositionally biased region" description="Gly residues" evidence="5">
    <location>
        <begin position="460"/>
        <end position="484"/>
    </location>
</feature>
<reference evidence="8" key="1">
    <citation type="submission" date="2020-03" db="EMBL/GenBank/DDBJ databases">
        <title>Intra-Species Differences in Population Size shape Life History and Genome Evolution.</title>
        <authorList>
            <person name="Willemsen D."/>
            <person name="Cui R."/>
            <person name="Valenzano D.R."/>
        </authorList>
    </citation>
    <scope>NUCLEOTIDE SEQUENCE</scope>
    <source>
        <strain evidence="8">GRZ</strain>
        <tissue evidence="8">Whole</tissue>
    </source>
</reference>